<reference evidence="3 4" key="1">
    <citation type="submission" date="2021-03" db="EMBL/GenBank/DDBJ databases">
        <title>Antimicrobial resistance genes in bacteria isolated from Japanese honey, and their potential for conferring macrolide and lincosamide resistance in the American foulbrood pathogen Paenibacillus larvae.</title>
        <authorList>
            <person name="Okamoto M."/>
            <person name="Kumagai M."/>
            <person name="Kanamori H."/>
            <person name="Takamatsu D."/>
        </authorList>
    </citation>
    <scope>NUCLEOTIDE SEQUENCE [LARGE SCALE GENOMIC DNA]</scope>
    <source>
        <strain evidence="3 4">J8TS2</strain>
    </source>
</reference>
<dbReference type="InterPro" id="IPR023509">
    <property type="entry name" value="DTD-like_sf"/>
</dbReference>
<keyword evidence="2" id="KW-0694">RNA-binding</keyword>
<dbReference type="PANTHER" id="PTHR10472:SF5">
    <property type="entry name" value="D-AMINOACYL-TRNA DEACYLASE 1"/>
    <property type="match status" value="1"/>
</dbReference>
<dbReference type="SUPFAM" id="SSF69500">
    <property type="entry name" value="DTD-like"/>
    <property type="match status" value="1"/>
</dbReference>
<evidence type="ECO:0000313" key="3">
    <source>
        <dbReference type="EMBL" id="GIN55892.1"/>
    </source>
</evidence>
<keyword evidence="2" id="KW-0378">Hydrolase</keyword>
<dbReference type="Pfam" id="PF02580">
    <property type="entry name" value="Tyr_Deacylase"/>
    <property type="match status" value="1"/>
</dbReference>
<feature type="short sequence motif" description="Gly-cisPro motif, important for rejection of L-amino acids" evidence="2">
    <location>
        <begin position="137"/>
        <end position="138"/>
    </location>
</feature>
<protein>
    <recommendedName>
        <fullName evidence="2">D-aminoacyl-tRNA deacylase</fullName>
        <shortName evidence="2">DTD</shortName>
        <ecNumber evidence="2">3.1.1.96</ecNumber>
    </recommendedName>
    <alternativeName>
        <fullName evidence="2">Gly-tRNA(Ala) deacylase</fullName>
        <ecNumber evidence="2">3.1.1.-</ecNumber>
    </alternativeName>
</protein>
<comment type="function">
    <text evidence="2">An aminoacyl-tRNA editing enzyme that deacylates mischarged D-aminoacyl-tRNAs. Also deacylates mischarged glycyl-tRNA(Ala), protecting cells against glycine mischarging by AlaRS. Acts via tRNA-based rather than protein-based catalysis; rejects L-amino acids rather than detecting D-amino acids in the active site. By recycling D-aminoacyl-tRNA to D-amino acids and free tRNA molecules, this enzyme counteracts the toxicity associated with the formation of D-aminoacyl-tRNA entities in vivo and helps enforce protein L-homochirality.</text>
</comment>
<comment type="catalytic activity">
    <reaction evidence="2">
        <text>glycyl-tRNA(Ala) + H2O = tRNA(Ala) + glycine + H(+)</text>
        <dbReference type="Rhea" id="RHEA:53744"/>
        <dbReference type="Rhea" id="RHEA-COMP:9657"/>
        <dbReference type="Rhea" id="RHEA-COMP:13640"/>
        <dbReference type="ChEBI" id="CHEBI:15377"/>
        <dbReference type="ChEBI" id="CHEBI:15378"/>
        <dbReference type="ChEBI" id="CHEBI:57305"/>
        <dbReference type="ChEBI" id="CHEBI:78442"/>
        <dbReference type="ChEBI" id="CHEBI:78522"/>
    </reaction>
</comment>
<evidence type="ECO:0000256" key="1">
    <source>
        <dbReference type="ARBA" id="ARBA00009673"/>
    </source>
</evidence>
<evidence type="ECO:0000256" key="2">
    <source>
        <dbReference type="HAMAP-Rule" id="MF_00518"/>
    </source>
</evidence>
<dbReference type="Proteomes" id="UP000679950">
    <property type="component" value="Unassembled WGS sequence"/>
</dbReference>
<dbReference type="EC" id="3.1.1.96" evidence="2"/>
<dbReference type="EMBL" id="BORB01000001">
    <property type="protein sequence ID" value="GIN55892.1"/>
    <property type="molecule type" value="Genomic_DNA"/>
</dbReference>
<name>A0ABQ4KF15_9BACI</name>
<comment type="subunit">
    <text evidence="2">Homodimer.</text>
</comment>
<comment type="domain">
    <text evidence="2">A Gly-cisPro motif from one monomer fits into the active site of the other monomer to allow specific chiral rejection of L-amino acids.</text>
</comment>
<comment type="catalytic activity">
    <reaction evidence="2">
        <text>a D-aminoacyl-tRNA + H2O = a tRNA + a D-alpha-amino acid + H(+)</text>
        <dbReference type="Rhea" id="RHEA:13953"/>
        <dbReference type="Rhea" id="RHEA-COMP:10123"/>
        <dbReference type="Rhea" id="RHEA-COMP:10124"/>
        <dbReference type="ChEBI" id="CHEBI:15377"/>
        <dbReference type="ChEBI" id="CHEBI:15378"/>
        <dbReference type="ChEBI" id="CHEBI:59871"/>
        <dbReference type="ChEBI" id="CHEBI:78442"/>
        <dbReference type="ChEBI" id="CHEBI:79333"/>
        <dbReference type="EC" id="3.1.1.96"/>
    </reaction>
</comment>
<dbReference type="EC" id="3.1.1.-" evidence="2"/>
<keyword evidence="2" id="KW-0820">tRNA-binding</keyword>
<sequence>MKVVLQRCKEAKVVVNDEIVGEIGRGFTLLVGFQDGDTEQSCDWMAEKIVHLRVFEDENEKMNRSLLDEVGSILSVSQFTLYGDCTKGRRPNFMKAAKPAEAEALYDYFNKVLRDKGVQVATGIFGEMMDVSLVNEGPVTLILEK</sequence>
<comment type="similarity">
    <text evidence="1 2">Belongs to the DTD family.</text>
</comment>
<comment type="caution">
    <text evidence="3">The sequence shown here is derived from an EMBL/GenBank/DDBJ whole genome shotgun (WGS) entry which is preliminary data.</text>
</comment>
<dbReference type="HAMAP" id="MF_00518">
    <property type="entry name" value="Deacylase_Dtd"/>
    <property type="match status" value="1"/>
</dbReference>
<keyword evidence="2" id="KW-0963">Cytoplasm</keyword>
<organism evidence="3 4">
    <name type="scientific">Lederbergia ruris</name>
    <dbReference type="NCBI Taxonomy" id="217495"/>
    <lineage>
        <taxon>Bacteria</taxon>
        <taxon>Bacillati</taxon>
        <taxon>Bacillota</taxon>
        <taxon>Bacilli</taxon>
        <taxon>Bacillales</taxon>
        <taxon>Bacillaceae</taxon>
        <taxon>Lederbergia</taxon>
    </lineage>
</organism>
<dbReference type="Gene3D" id="3.50.80.10">
    <property type="entry name" value="D-tyrosyl-tRNA(Tyr) deacylase"/>
    <property type="match status" value="1"/>
</dbReference>
<proteinExistence type="inferred from homology"/>
<evidence type="ECO:0000313" key="4">
    <source>
        <dbReference type="Proteomes" id="UP000679950"/>
    </source>
</evidence>
<dbReference type="NCBIfam" id="TIGR00256">
    <property type="entry name" value="D-aminoacyl-tRNA deacylase"/>
    <property type="match status" value="1"/>
</dbReference>
<dbReference type="PANTHER" id="PTHR10472">
    <property type="entry name" value="D-TYROSYL-TRNA TYR DEACYLASE"/>
    <property type="match status" value="1"/>
</dbReference>
<dbReference type="RefSeq" id="WP_212964964.1">
    <property type="nucleotide sequence ID" value="NZ_BORB01000001.1"/>
</dbReference>
<gene>
    <name evidence="2 3" type="primary">dtd</name>
    <name evidence="3" type="ORF">J8TS2_02110</name>
</gene>
<dbReference type="InterPro" id="IPR003732">
    <property type="entry name" value="Daa-tRNA_deacyls_DTD"/>
</dbReference>
<comment type="subcellular location">
    <subcellularLocation>
        <location evidence="2">Cytoplasm</location>
    </subcellularLocation>
</comment>
<keyword evidence="4" id="KW-1185">Reference proteome</keyword>
<accession>A0ABQ4KF15</accession>